<dbReference type="RefSeq" id="WP_161103260.1">
    <property type="nucleotide sequence ID" value="NZ_JBHLYI010000010.1"/>
</dbReference>
<dbReference type="InterPro" id="IPR023772">
    <property type="entry name" value="DNA-bd_HTH_TetR-type_CS"/>
</dbReference>
<comment type="caution">
    <text evidence="6">The sequence shown here is derived from an EMBL/GenBank/DDBJ whole genome shotgun (WGS) entry which is preliminary data.</text>
</comment>
<feature type="DNA-binding region" description="H-T-H motif" evidence="4">
    <location>
        <begin position="25"/>
        <end position="44"/>
    </location>
</feature>
<keyword evidence="2 4" id="KW-0238">DNA-binding</keyword>
<dbReference type="InterPro" id="IPR009057">
    <property type="entry name" value="Homeodomain-like_sf"/>
</dbReference>
<evidence type="ECO:0000256" key="4">
    <source>
        <dbReference type="PROSITE-ProRule" id="PRU00335"/>
    </source>
</evidence>
<accession>A0A6I4W6J5</accession>
<dbReference type="InterPro" id="IPR001647">
    <property type="entry name" value="HTH_TetR"/>
</dbReference>
<gene>
    <name evidence="6" type="ORF">GQ466_13860</name>
</gene>
<evidence type="ECO:0000256" key="1">
    <source>
        <dbReference type="ARBA" id="ARBA00023015"/>
    </source>
</evidence>
<dbReference type="PRINTS" id="PR00455">
    <property type="entry name" value="HTHTETR"/>
</dbReference>
<keyword evidence="7" id="KW-1185">Reference proteome</keyword>
<evidence type="ECO:0000313" key="6">
    <source>
        <dbReference type="EMBL" id="MXQ65121.1"/>
    </source>
</evidence>
<reference evidence="6 7" key="1">
    <citation type="submission" date="2019-12" db="EMBL/GenBank/DDBJ databases">
        <title>Nocardia macrotermitis sp. nov. and Nocardia aurantia sp. nov., isolated from the gut of the fungus growing-termite Macrotermes natalensis.</title>
        <authorList>
            <person name="Christine B."/>
            <person name="Rene B."/>
        </authorList>
    </citation>
    <scope>NUCLEOTIDE SEQUENCE [LARGE SCALE GENOMIC DNA]</scope>
    <source>
        <strain evidence="6 7">DSM 102126</strain>
    </source>
</reference>
<dbReference type="Gene3D" id="1.10.357.10">
    <property type="entry name" value="Tetracycline Repressor, domain 2"/>
    <property type="match status" value="1"/>
</dbReference>
<evidence type="ECO:0000313" key="7">
    <source>
        <dbReference type="Proteomes" id="UP000431901"/>
    </source>
</evidence>
<dbReference type="Pfam" id="PF00440">
    <property type="entry name" value="TetR_N"/>
    <property type="match status" value="1"/>
</dbReference>
<dbReference type="AlphaFoldDB" id="A0A6I4W6J5"/>
<dbReference type="OrthoDB" id="3474596at2"/>
<dbReference type="GO" id="GO:0003677">
    <property type="term" value="F:DNA binding"/>
    <property type="evidence" value="ECO:0007669"/>
    <property type="project" value="UniProtKB-UniRule"/>
</dbReference>
<organism evidence="6 7">
    <name type="scientific">Actinomadura rayongensis</name>
    <dbReference type="NCBI Taxonomy" id="1429076"/>
    <lineage>
        <taxon>Bacteria</taxon>
        <taxon>Bacillati</taxon>
        <taxon>Actinomycetota</taxon>
        <taxon>Actinomycetes</taxon>
        <taxon>Streptosporangiales</taxon>
        <taxon>Thermomonosporaceae</taxon>
        <taxon>Actinomadura</taxon>
    </lineage>
</organism>
<evidence type="ECO:0000256" key="2">
    <source>
        <dbReference type="ARBA" id="ARBA00023125"/>
    </source>
</evidence>
<dbReference type="SUPFAM" id="SSF48498">
    <property type="entry name" value="Tetracyclin repressor-like, C-terminal domain"/>
    <property type="match status" value="1"/>
</dbReference>
<name>A0A6I4W6J5_9ACTN</name>
<keyword evidence="3" id="KW-0804">Transcription</keyword>
<dbReference type="Proteomes" id="UP000431901">
    <property type="component" value="Unassembled WGS sequence"/>
</dbReference>
<keyword evidence="1" id="KW-0805">Transcription regulation</keyword>
<dbReference type="EMBL" id="WUTW01000002">
    <property type="protein sequence ID" value="MXQ65121.1"/>
    <property type="molecule type" value="Genomic_DNA"/>
</dbReference>
<dbReference type="PANTHER" id="PTHR47506">
    <property type="entry name" value="TRANSCRIPTIONAL REGULATORY PROTEIN"/>
    <property type="match status" value="1"/>
</dbReference>
<proteinExistence type="predicted"/>
<dbReference type="PROSITE" id="PS50977">
    <property type="entry name" value="HTH_TETR_2"/>
    <property type="match status" value="1"/>
</dbReference>
<dbReference type="PROSITE" id="PS01081">
    <property type="entry name" value="HTH_TETR_1"/>
    <property type="match status" value="1"/>
</dbReference>
<evidence type="ECO:0000259" key="5">
    <source>
        <dbReference type="PROSITE" id="PS50977"/>
    </source>
</evidence>
<sequence>MPDTRGKLLVGALETLRTRGIAGTSARAVASAAGVNQALVFYHFGSMDDLLVAALEHGAEEQVARYRGRFERVSSIGGLVELSRALRADEEAERNMTVIAQLLAGGRANPKLAAATARGLDLWVAELRTVLRRVLTGTPLAEFVDTDGLARALAASFLGLDLYGGVDEASARRATAALEQFAVLMSALDDLGPVVRRAVRTRLRRAGR</sequence>
<feature type="domain" description="HTH tetR-type" evidence="5">
    <location>
        <begin position="2"/>
        <end position="62"/>
    </location>
</feature>
<protein>
    <submittedName>
        <fullName evidence="6">TetR family transcriptional regulator</fullName>
    </submittedName>
</protein>
<dbReference type="InterPro" id="IPR036271">
    <property type="entry name" value="Tet_transcr_reg_TetR-rel_C_sf"/>
</dbReference>
<dbReference type="SUPFAM" id="SSF46689">
    <property type="entry name" value="Homeodomain-like"/>
    <property type="match status" value="1"/>
</dbReference>
<evidence type="ECO:0000256" key="3">
    <source>
        <dbReference type="ARBA" id="ARBA00023163"/>
    </source>
</evidence>
<dbReference type="PANTHER" id="PTHR47506:SF1">
    <property type="entry name" value="HTH-TYPE TRANSCRIPTIONAL REGULATOR YJDC"/>
    <property type="match status" value="1"/>
</dbReference>